<feature type="transmembrane region" description="Helical" evidence="2">
    <location>
        <begin position="445"/>
        <end position="468"/>
    </location>
</feature>
<keyword evidence="5" id="KW-1185">Reference proteome</keyword>
<feature type="transmembrane region" description="Helical" evidence="2">
    <location>
        <begin position="375"/>
        <end position="395"/>
    </location>
</feature>
<reference evidence="4 5" key="1">
    <citation type="submission" date="2024-08" db="EMBL/GenBank/DDBJ databases">
        <authorList>
            <person name="Wei W."/>
        </authorList>
    </citation>
    <scope>NUCLEOTIDE SEQUENCE [LARGE SCALE GENOMIC DNA]</scope>
    <source>
        <strain evidence="4 5">XU2</strain>
    </source>
</reference>
<sequence length="1160" mass="129430">MDAILDLTSRAVSIIGLMQDMVRSTPNVLAEDGADSVVLLEKDKKSILQQLEQVIDNERFVDRARELIWLKKPKDGEENHYAPTFLSISSNLLDWLQKRAPELKTNLELEVGAGTTFLPKNGSSPKPKTKVKPFPTPQQWRVALRLVLHNTQESRTSLAEALEYMPVQVVLAIEGGNCSAFKQRELQENLVTDPEARALLESDETLVKRLLEKKVSLPFETIFKEELQEVTASRTLRQQPGTIKRGDPIQQAADLELRALAFSGGGIRSATFNLGILQGLSKAGVLPQFDYLSTVSGGGYIGSWYSAWIEREGSLFKVQDRLNPERSPDPMGEEVKPIHWLRMFSNYLAPNSSIMSADSWTVGMTWLRNTLLNQVVIMLLLCTVIAAGLCLYIFWQQLWPAGTSPSLVHWVISGLLLVGAVLAGRGMSSYSQHLPPVNFLKANKTYLITGGLLLIGFLLAFMVSSWIYQNALNEHGSAPISVMDRFTLLRPIAIIGSLGLLMVAALGRYDACLPRYSTLKLSGAIFLLVVFSVVSAFAGVMLLALVWSGLHFLVDLSLSVSSPSWAQYEPPFTFEKFVRSKEFLVNMVFILGPPLIMEVLSLTVVTRMALLGKFFPDDRREWWGRMGAHAHRGMLAWVVLSAICLLGPKLILVVHDHYLLPLAGGWFAFIGIAVRFAFGSGTPALQSSSTNTSRWKDLLVRVAPYLFIVGMLIIASKVIGMAMDYIEVPADVLYKALGLFCALAALTCLLAWRIGVNEFSMHHFYRNRLLRGYMAATRRQTERAATANPFTGFDSQDDLKLAQLRTDLGYQGPLLIINTTLNATQATDLDRQDRKAESFVFTPLYCGYDISRNRPSACAANKSFEYGFRPTKYYAYPEDKNSLGGPGIGTAMAISGAAANPNQGYHSSAATAFLMTIFNARLGWWMGNPRRAQWERADPRFGLGYLIYDLLGKTDTKRDYVCLSDGAHFDNMGLYELVRRRVRLVVMGDGEQDDKFTCGGLANAIRRCRIDFGVEIEIDVTPITNRNKETSFSSQHYAVGTIWYPEDPIGKPSGKLVYLKSSLMGDETVDVREYAQEFPAFPHQSTADQFFSEAQFESYRKLGLHIMEYALKDDKVRVLFGLDKLNAASGQSHQATRGRNTKPVLGKWYKEIVPPYHRFL</sequence>
<dbReference type="PANTHER" id="PTHR10728">
    <property type="entry name" value="CYTOSOLIC PHOSPHOLIPASE A2"/>
    <property type="match status" value="1"/>
</dbReference>
<feature type="transmembrane region" description="Helical" evidence="2">
    <location>
        <begin position="521"/>
        <end position="547"/>
    </location>
</feature>
<dbReference type="Gene3D" id="3.40.1090.10">
    <property type="entry name" value="Cytosolic phospholipase A2 catalytic domain"/>
    <property type="match status" value="2"/>
</dbReference>
<keyword evidence="1" id="KW-0443">Lipid metabolism</keyword>
<evidence type="ECO:0000313" key="4">
    <source>
        <dbReference type="EMBL" id="MFA1770719.1"/>
    </source>
</evidence>
<dbReference type="PANTHER" id="PTHR10728:SF40">
    <property type="entry name" value="PATATIN FAMILY PROTEIN"/>
    <property type="match status" value="1"/>
</dbReference>
<feature type="transmembrane region" description="Helical" evidence="2">
    <location>
        <begin position="407"/>
        <end position="424"/>
    </location>
</feature>
<name>A0ABV4RGA4_9BACT</name>
<keyword evidence="2" id="KW-0472">Membrane</keyword>
<organism evidence="4 5">
    <name type="scientific">Rufibacter glacialis</name>
    <dbReference type="NCBI Taxonomy" id="1259555"/>
    <lineage>
        <taxon>Bacteria</taxon>
        <taxon>Pseudomonadati</taxon>
        <taxon>Bacteroidota</taxon>
        <taxon>Cytophagia</taxon>
        <taxon>Cytophagales</taxon>
        <taxon>Hymenobacteraceae</taxon>
        <taxon>Rufibacter</taxon>
    </lineage>
</organism>
<evidence type="ECO:0000259" key="3">
    <source>
        <dbReference type="Pfam" id="PF01734"/>
    </source>
</evidence>
<dbReference type="EMBL" id="JBGOGF010000002">
    <property type="protein sequence ID" value="MFA1770719.1"/>
    <property type="molecule type" value="Genomic_DNA"/>
</dbReference>
<dbReference type="SUPFAM" id="SSF52151">
    <property type="entry name" value="FabD/lysophospholipase-like"/>
    <property type="match status" value="1"/>
</dbReference>
<feature type="transmembrane region" description="Helical" evidence="2">
    <location>
        <begin position="658"/>
        <end position="678"/>
    </location>
</feature>
<dbReference type="InterPro" id="IPR002641">
    <property type="entry name" value="PNPLA_dom"/>
</dbReference>
<evidence type="ECO:0000313" key="5">
    <source>
        <dbReference type="Proteomes" id="UP001570846"/>
    </source>
</evidence>
<feature type="transmembrane region" description="Helical" evidence="2">
    <location>
        <begin position="583"/>
        <end position="612"/>
    </location>
</feature>
<evidence type="ECO:0000256" key="2">
    <source>
        <dbReference type="SAM" id="Phobius"/>
    </source>
</evidence>
<accession>A0ABV4RGA4</accession>
<feature type="transmembrane region" description="Helical" evidence="2">
    <location>
        <begin position="488"/>
        <end position="509"/>
    </location>
</feature>
<protein>
    <submittedName>
        <fullName evidence="4">Patatin-like phospholipase family protein</fullName>
    </submittedName>
</protein>
<feature type="transmembrane region" description="Helical" evidence="2">
    <location>
        <begin position="633"/>
        <end position="652"/>
    </location>
</feature>
<feature type="transmembrane region" description="Helical" evidence="2">
    <location>
        <begin position="732"/>
        <end position="752"/>
    </location>
</feature>
<keyword evidence="2" id="KW-0812">Transmembrane</keyword>
<proteinExistence type="predicted"/>
<feature type="domain" description="PNPLA" evidence="3">
    <location>
        <begin position="260"/>
        <end position="352"/>
    </location>
</feature>
<dbReference type="RefSeq" id="WP_225840776.1">
    <property type="nucleotide sequence ID" value="NZ_BMMG01000003.1"/>
</dbReference>
<comment type="caution">
    <text evidence="4">The sequence shown here is derived from an EMBL/GenBank/DDBJ whole genome shotgun (WGS) entry which is preliminary data.</text>
</comment>
<gene>
    <name evidence="4" type="ORF">ACD591_05405</name>
</gene>
<feature type="transmembrane region" description="Helical" evidence="2">
    <location>
        <begin position="698"/>
        <end position="720"/>
    </location>
</feature>
<evidence type="ECO:0000256" key="1">
    <source>
        <dbReference type="ARBA" id="ARBA00023098"/>
    </source>
</evidence>
<dbReference type="Proteomes" id="UP001570846">
    <property type="component" value="Unassembled WGS sequence"/>
</dbReference>
<keyword evidence="2" id="KW-1133">Transmembrane helix</keyword>
<dbReference type="InterPro" id="IPR016035">
    <property type="entry name" value="Acyl_Trfase/lysoPLipase"/>
</dbReference>
<dbReference type="Pfam" id="PF01734">
    <property type="entry name" value="Patatin"/>
    <property type="match status" value="1"/>
</dbReference>